<evidence type="ECO:0000313" key="5">
    <source>
        <dbReference type="EMBL" id="RLN25539.1"/>
    </source>
</evidence>
<evidence type="ECO:0000313" key="6">
    <source>
        <dbReference type="Proteomes" id="UP000275267"/>
    </source>
</evidence>
<dbReference type="Proteomes" id="UP000275267">
    <property type="component" value="Unassembled WGS sequence"/>
</dbReference>
<feature type="domain" description="Xylanase inhibitor N-terminal" evidence="4">
    <location>
        <begin position="91"/>
        <end position="152"/>
    </location>
</feature>
<protein>
    <recommendedName>
        <fullName evidence="7">Peptidase A1 domain-containing protein</fullName>
    </recommendedName>
</protein>
<keyword evidence="2" id="KW-0732">Signal</keyword>
<dbReference type="InterPro" id="IPR032861">
    <property type="entry name" value="TAXi_N"/>
</dbReference>
<gene>
    <name evidence="5" type="ORF">C2845_PM07G34180</name>
</gene>
<proteinExistence type="inferred from homology"/>
<dbReference type="SUPFAM" id="SSF50630">
    <property type="entry name" value="Acid proteases"/>
    <property type="match status" value="1"/>
</dbReference>
<dbReference type="EMBL" id="PQIB02000004">
    <property type="protein sequence ID" value="RLN25539.1"/>
    <property type="molecule type" value="Genomic_DNA"/>
</dbReference>
<dbReference type="AlphaFoldDB" id="A0A3L6SS64"/>
<dbReference type="Pfam" id="PF14541">
    <property type="entry name" value="TAXi_C"/>
    <property type="match status" value="2"/>
</dbReference>
<sequence>MSLLVFSLLLLLVSPQGTTLAADHQPPVKPILTPILKDPSTSLYTIPIKDGGAPLVLELAGPLLWSTCAPAHRTIPCISSNPLFPVSFSAFGSCAPDALLASLPSGAAGVAGPSRLPLSLPSQVASLLKVPKRFAMCLPTSGARSGAAIFGGSPFQLLAAPPVDVAEGFFEDPHPFRFLKNPRNGAYYVRVTGIEVNNERVPLPPGTFDLHALSGTGGVMLSTVTPYTTLRSDIYRPLRRAFDAATSGIPRAAAGGLAGNASLVQVNDRTVCFAFLEVGPATVVPGSPAVIFGGFQMEDHLLMFDLEKEAFGFRGPLPGIRTHCGNFDFSMGSS</sequence>
<reference evidence="6" key="1">
    <citation type="journal article" date="2019" name="Nat. Commun.">
        <title>The genome of broomcorn millet.</title>
        <authorList>
            <person name="Zou C."/>
            <person name="Miki D."/>
            <person name="Li D."/>
            <person name="Tang Q."/>
            <person name="Xiao L."/>
            <person name="Rajput S."/>
            <person name="Deng P."/>
            <person name="Jia W."/>
            <person name="Huang R."/>
            <person name="Zhang M."/>
            <person name="Sun Y."/>
            <person name="Hu J."/>
            <person name="Fu X."/>
            <person name="Schnable P.S."/>
            <person name="Li F."/>
            <person name="Zhang H."/>
            <person name="Feng B."/>
            <person name="Zhu X."/>
            <person name="Liu R."/>
            <person name="Schnable J.C."/>
            <person name="Zhu J.-K."/>
            <person name="Zhang H."/>
        </authorList>
    </citation>
    <scope>NUCLEOTIDE SEQUENCE [LARGE SCALE GENOMIC DNA]</scope>
</reference>
<dbReference type="STRING" id="4540.A0A3L6SS64"/>
<dbReference type="InterPro" id="IPR021109">
    <property type="entry name" value="Peptidase_aspartic_dom_sf"/>
</dbReference>
<feature type="chain" id="PRO_5018329583" description="Peptidase A1 domain-containing protein" evidence="2">
    <location>
        <begin position="22"/>
        <end position="334"/>
    </location>
</feature>
<dbReference type="GO" id="GO:0004190">
    <property type="term" value="F:aspartic-type endopeptidase activity"/>
    <property type="evidence" value="ECO:0007669"/>
    <property type="project" value="InterPro"/>
</dbReference>
<dbReference type="OrthoDB" id="1258937at2759"/>
<feature type="domain" description="Xylanase inhibitor C-terminal" evidence="3">
    <location>
        <begin position="258"/>
        <end position="314"/>
    </location>
</feature>
<name>A0A3L6SS64_PANMI</name>
<feature type="domain" description="Xylanase inhibitor C-terminal" evidence="3">
    <location>
        <begin position="186"/>
        <end position="251"/>
    </location>
</feature>
<dbReference type="GO" id="GO:0006508">
    <property type="term" value="P:proteolysis"/>
    <property type="evidence" value="ECO:0007669"/>
    <property type="project" value="InterPro"/>
</dbReference>
<comment type="caution">
    <text evidence="5">The sequence shown here is derived from an EMBL/GenBank/DDBJ whole genome shotgun (WGS) entry which is preliminary data.</text>
</comment>
<evidence type="ECO:0000256" key="2">
    <source>
        <dbReference type="SAM" id="SignalP"/>
    </source>
</evidence>
<dbReference type="PANTHER" id="PTHR47965:SF17">
    <property type="entry name" value="OS01G0936900 PROTEIN"/>
    <property type="match status" value="1"/>
</dbReference>
<dbReference type="Gene3D" id="2.40.70.10">
    <property type="entry name" value="Acid Proteases"/>
    <property type="match status" value="4"/>
</dbReference>
<dbReference type="InterPro" id="IPR001461">
    <property type="entry name" value="Aspartic_peptidase_A1"/>
</dbReference>
<dbReference type="PANTHER" id="PTHR47965">
    <property type="entry name" value="ASPARTYL PROTEASE-RELATED"/>
    <property type="match status" value="1"/>
</dbReference>
<dbReference type="InterPro" id="IPR032799">
    <property type="entry name" value="TAXi_C"/>
</dbReference>
<feature type="signal peptide" evidence="2">
    <location>
        <begin position="1"/>
        <end position="21"/>
    </location>
</feature>
<evidence type="ECO:0000259" key="3">
    <source>
        <dbReference type="Pfam" id="PF14541"/>
    </source>
</evidence>
<comment type="similarity">
    <text evidence="1">Belongs to the peptidase A1 family.</text>
</comment>
<dbReference type="Pfam" id="PF14543">
    <property type="entry name" value="TAXi_N"/>
    <property type="match status" value="1"/>
</dbReference>
<evidence type="ECO:0008006" key="7">
    <source>
        <dbReference type="Google" id="ProtNLM"/>
    </source>
</evidence>
<keyword evidence="6" id="KW-1185">Reference proteome</keyword>
<accession>A0A3L6SS64</accession>
<organism evidence="5 6">
    <name type="scientific">Panicum miliaceum</name>
    <name type="common">Proso millet</name>
    <name type="synonym">Broomcorn millet</name>
    <dbReference type="NCBI Taxonomy" id="4540"/>
    <lineage>
        <taxon>Eukaryota</taxon>
        <taxon>Viridiplantae</taxon>
        <taxon>Streptophyta</taxon>
        <taxon>Embryophyta</taxon>
        <taxon>Tracheophyta</taxon>
        <taxon>Spermatophyta</taxon>
        <taxon>Magnoliopsida</taxon>
        <taxon>Liliopsida</taxon>
        <taxon>Poales</taxon>
        <taxon>Poaceae</taxon>
        <taxon>PACMAD clade</taxon>
        <taxon>Panicoideae</taxon>
        <taxon>Panicodae</taxon>
        <taxon>Paniceae</taxon>
        <taxon>Panicinae</taxon>
        <taxon>Panicum</taxon>
        <taxon>Panicum sect. Panicum</taxon>
    </lineage>
</organism>
<evidence type="ECO:0000259" key="4">
    <source>
        <dbReference type="Pfam" id="PF14543"/>
    </source>
</evidence>
<evidence type="ECO:0000256" key="1">
    <source>
        <dbReference type="ARBA" id="ARBA00007447"/>
    </source>
</evidence>